<comment type="caution">
    <text evidence="2">The sequence shown here is derived from an EMBL/GenBank/DDBJ whole genome shotgun (WGS) entry which is preliminary data.</text>
</comment>
<name>A0AAQ2I2I4_9PSED</name>
<evidence type="ECO:0000313" key="3">
    <source>
        <dbReference type="Proteomes" id="UP000310574"/>
    </source>
</evidence>
<evidence type="ECO:0000256" key="1">
    <source>
        <dbReference type="SAM" id="MobiDB-lite"/>
    </source>
</evidence>
<feature type="compositionally biased region" description="Polar residues" evidence="1">
    <location>
        <begin position="1"/>
        <end position="11"/>
    </location>
</feature>
<dbReference type="Proteomes" id="UP000310574">
    <property type="component" value="Unassembled WGS sequence"/>
</dbReference>
<feature type="region of interest" description="Disordered" evidence="1">
    <location>
        <begin position="1"/>
        <end position="69"/>
    </location>
</feature>
<proteinExistence type="predicted"/>
<reference evidence="2 3" key="1">
    <citation type="submission" date="2019-04" db="EMBL/GenBank/DDBJ databases">
        <title>Draft genome sequence of Pseudomonas sp. M7D1 isolated from rhizosphere of plant the flowery desert.</title>
        <authorList>
            <person name="Poblete-Morales M."/>
            <person name="Plaza N."/>
            <person name="Corsini G."/>
            <person name="Silva E."/>
        </authorList>
    </citation>
    <scope>NUCLEOTIDE SEQUENCE [LARGE SCALE GENOMIC DNA]</scope>
    <source>
        <strain evidence="2 3">M7D1</strain>
    </source>
</reference>
<accession>A0AAQ2I2I4</accession>
<gene>
    <name evidence="2" type="ORF">E5170_09075</name>
</gene>
<protein>
    <submittedName>
        <fullName evidence="2">Uncharacterized protein</fullName>
    </submittedName>
</protein>
<dbReference type="EMBL" id="SSBS01000002">
    <property type="protein sequence ID" value="THF34407.1"/>
    <property type="molecule type" value="Genomic_DNA"/>
</dbReference>
<organism evidence="2 3">
    <name type="scientific">Pseudomonas atacamensis</name>
    <dbReference type="NCBI Taxonomy" id="2565368"/>
    <lineage>
        <taxon>Bacteria</taxon>
        <taxon>Pseudomonadati</taxon>
        <taxon>Pseudomonadota</taxon>
        <taxon>Gammaproteobacteria</taxon>
        <taxon>Pseudomonadales</taxon>
        <taxon>Pseudomonadaceae</taxon>
        <taxon>Pseudomonas</taxon>
    </lineage>
</organism>
<dbReference type="AlphaFoldDB" id="A0AAQ2I2I4"/>
<sequence length="69" mass="7370">MKYSWHSQPSHTDLWRSPCGSEPARESAGSVSCVLADTTPSRAGSLPQEAGASRSALTWDNPRASSRVP</sequence>
<evidence type="ECO:0000313" key="2">
    <source>
        <dbReference type="EMBL" id="THF34407.1"/>
    </source>
</evidence>